<accession>A0A8H7EXD2</accession>
<comment type="caution">
    <text evidence="1">The sequence shown here is derived from an EMBL/GenBank/DDBJ whole genome shotgun (WGS) entry which is preliminary data.</text>
</comment>
<evidence type="ECO:0000313" key="2">
    <source>
        <dbReference type="Proteomes" id="UP000629468"/>
    </source>
</evidence>
<dbReference type="AlphaFoldDB" id="A0A8H7EXD2"/>
<dbReference type="EMBL" id="JABXXO010000013">
    <property type="protein sequence ID" value="KAF7761455.1"/>
    <property type="molecule type" value="Genomic_DNA"/>
</dbReference>
<name>A0A8H7EXD2_AGABI</name>
<evidence type="ECO:0000313" key="1">
    <source>
        <dbReference type="EMBL" id="KAF7761455.1"/>
    </source>
</evidence>
<proteinExistence type="predicted"/>
<protein>
    <submittedName>
        <fullName evidence="1">Uncharacterized protein</fullName>
    </submittedName>
</protein>
<sequence>MASYSYSPSHVRHMDEERDLNTSLTIHPSSPDYTIVPPSLSTTNGSRMGGQCIRHLALISGEGEPFHMHPSIPIFLSSVSSIKSLHISWHSLDWNLLPDDQRAALIKLITLHSLEELEIIASRNFPLDLLRGFSGTTLRIAFAGDLISNIFIRSMPPAPPGTQIFTNLSLMGQRNVVSFMEYFGIQPQVRDALRGLRVLCITCVDDDNQYEPRRNLDIVRSFLRSLDKSRIRELRVQDERPGPVIGSSPGVQHLPSLQGVKSIEGHLRVKRLFTPMQVHTTLREWLTSLLSCLPPSTRLRSLDVTYQVIFKHPFTDLDGLMQNMRQLWRELDLYLARGFASLQQVNMGFQLHGVDAHERWMVFNGENQPTELEARGVDCSFWVRDI</sequence>
<reference evidence="1 2" key="1">
    <citation type="journal article" name="Sci. Rep.">
        <title>Telomere-to-telomere assembled and centromere annotated genomes of the two main subspecies of the button mushroom Agaricus bisporus reveal especially polymorphic chromosome ends.</title>
        <authorList>
            <person name="Sonnenberg A.S.M."/>
            <person name="Sedaghat-Telgerd N."/>
            <person name="Lavrijssen B."/>
            <person name="Ohm R.A."/>
            <person name="Hendrickx P.M."/>
            <person name="Scholtmeijer K."/>
            <person name="Baars J.J.P."/>
            <person name="van Peer A."/>
        </authorList>
    </citation>
    <scope>NUCLEOTIDE SEQUENCE [LARGE SCALE GENOMIC DNA]</scope>
    <source>
        <strain evidence="1 2">H119_p4</strain>
    </source>
</reference>
<gene>
    <name evidence="1" type="ORF">Agabi119p4_9447</name>
</gene>
<organism evidence="1 2">
    <name type="scientific">Agaricus bisporus var. burnettii</name>
    <dbReference type="NCBI Taxonomy" id="192524"/>
    <lineage>
        <taxon>Eukaryota</taxon>
        <taxon>Fungi</taxon>
        <taxon>Dikarya</taxon>
        <taxon>Basidiomycota</taxon>
        <taxon>Agaricomycotina</taxon>
        <taxon>Agaricomycetes</taxon>
        <taxon>Agaricomycetidae</taxon>
        <taxon>Agaricales</taxon>
        <taxon>Agaricineae</taxon>
        <taxon>Agaricaceae</taxon>
        <taxon>Agaricus</taxon>
    </lineage>
</organism>
<dbReference type="Proteomes" id="UP000629468">
    <property type="component" value="Unassembled WGS sequence"/>
</dbReference>